<comment type="caution">
    <text evidence="3">The sequence shown here is derived from an EMBL/GenBank/DDBJ whole genome shotgun (WGS) entry which is preliminary data.</text>
</comment>
<feature type="compositionally biased region" description="Polar residues" evidence="1">
    <location>
        <begin position="135"/>
        <end position="145"/>
    </location>
</feature>
<dbReference type="KEGG" id="tng:GSTEN00011701G001"/>
<reference evidence="3" key="2">
    <citation type="submission" date="2004-02" db="EMBL/GenBank/DDBJ databases">
        <authorList>
            <consortium name="Genoscope"/>
            <consortium name="Whitehead Institute Centre for Genome Research"/>
        </authorList>
    </citation>
    <scope>NUCLEOTIDE SEQUENCE</scope>
</reference>
<proteinExistence type="predicted"/>
<protein>
    <submittedName>
        <fullName evidence="3">(spotted green pufferfish) hypothetical protein</fullName>
    </submittedName>
</protein>
<dbReference type="OrthoDB" id="8935092at2759"/>
<gene>
    <name evidence="3" type="ORF">GSTENG00011701001</name>
</gene>
<name>Q4SW12_TETNG</name>
<evidence type="ECO:0000256" key="1">
    <source>
        <dbReference type="SAM" id="MobiDB-lite"/>
    </source>
</evidence>
<evidence type="ECO:0000256" key="2">
    <source>
        <dbReference type="SAM" id="SignalP"/>
    </source>
</evidence>
<keyword evidence="2" id="KW-0732">Signal</keyword>
<organism evidence="3">
    <name type="scientific">Tetraodon nigroviridis</name>
    <name type="common">Spotted green pufferfish</name>
    <name type="synonym">Chelonodon nigroviridis</name>
    <dbReference type="NCBI Taxonomy" id="99883"/>
    <lineage>
        <taxon>Eukaryota</taxon>
        <taxon>Metazoa</taxon>
        <taxon>Chordata</taxon>
        <taxon>Craniata</taxon>
        <taxon>Vertebrata</taxon>
        <taxon>Euteleostomi</taxon>
        <taxon>Actinopterygii</taxon>
        <taxon>Neopterygii</taxon>
        <taxon>Teleostei</taxon>
        <taxon>Neoteleostei</taxon>
        <taxon>Acanthomorphata</taxon>
        <taxon>Eupercaria</taxon>
        <taxon>Tetraodontiformes</taxon>
        <taxon>Tetradontoidea</taxon>
        <taxon>Tetraodontidae</taxon>
        <taxon>Tetraodon</taxon>
    </lineage>
</organism>
<feature type="signal peptide" evidence="2">
    <location>
        <begin position="1"/>
        <end position="19"/>
    </location>
</feature>
<reference evidence="3" key="1">
    <citation type="journal article" date="2004" name="Nature">
        <title>Genome duplication in the teleost fish Tetraodon nigroviridis reveals the early vertebrate proto-karyotype.</title>
        <authorList>
            <person name="Jaillon O."/>
            <person name="Aury J.-M."/>
            <person name="Brunet F."/>
            <person name="Petit J.-L."/>
            <person name="Stange-Thomann N."/>
            <person name="Mauceli E."/>
            <person name="Bouneau L."/>
            <person name="Fischer C."/>
            <person name="Ozouf-Costaz C."/>
            <person name="Bernot A."/>
            <person name="Nicaud S."/>
            <person name="Jaffe D."/>
            <person name="Fisher S."/>
            <person name="Lutfalla G."/>
            <person name="Dossat C."/>
            <person name="Segurens B."/>
            <person name="Dasilva C."/>
            <person name="Salanoubat M."/>
            <person name="Levy M."/>
            <person name="Boudet N."/>
            <person name="Castellano S."/>
            <person name="Anthouard V."/>
            <person name="Jubin C."/>
            <person name="Castelli V."/>
            <person name="Katinka M."/>
            <person name="Vacherie B."/>
            <person name="Biemont C."/>
            <person name="Skalli Z."/>
            <person name="Cattolico L."/>
            <person name="Poulain J."/>
            <person name="De Berardinis V."/>
            <person name="Cruaud C."/>
            <person name="Duprat S."/>
            <person name="Brottier P."/>
            <person name="Coutanceau J.-P."/>
            <person name="Gouzy J."/>
            <person name="Parra G."/>
            <person name="Lardier G."/>
            <person name="Chapple C."/>
            <person name="McKernan K.J."/>
            <person name="McEwan P."/>
            <person name="Bosak S."/>
            <person name="Kellis M."/>
            <person name="Volff J.-N."/>
            <person name="Guigo R."/>
            <person name="Zody M.C."/>
            <person name="Mesirov J."/>
            <person name="Lindblad-Toh K."/>
            <person name="Birren B."/>
            <person name="Nusbaum C."/>
            <person name="Kahn D."/>
            <person name="Robinson-Rechavi M."/>
            <person name="Laudet V."/>
            <person name="Schachter V."/>
            <person name="Quetier F."/>
            <person name="Saurin W."/>
            <person name="Scarpelli C."/>
            <person name="Wincker P."/>
            <person name="Lander E.S."/>
            <person name="Weissenbach J."/>
            <person name="Roest Crollius H."/>
        </authorList>
    </citation>
    <scope>NUCLEOTIDE SEQUENCE [LARGE SCALE GENOMIC DNA]</scope>
</reference>
<accession>Q4SW12</accession>
<dbReference type="AlphaFoldDB" id="Q4SW12"/>
<sequence>MSRAAVFLLLCVRAGFAFAGYLNAPRGEKVLRPDGTDGGTGTIAFGGVDQRQRPLLDRTRPFAVINRRRRSLAEALQEGHPDRLQCGLEVSGRLFLLNLEKNQGVVTVNSTLTIELQPAGGGAAGADLHLVFSTSPSEDSGTRSCGLSRAAVPPIHSSSHTRRSKRDILTETKYIELVLVADHQEVSERTTAS</sequence>
<feature type="region of interest" description="Disordered" evidence="1">
    <location>
        <begin position="135"/>
        <end position="164"/>
    </location>
</feature>
<dbReference type="EMBL" id="CAAE01013694">
    <property type="protein sequence ID" value="CAF95170.1"/>
    <property type="molecule type" value="Genomic_DNA"/>
</dbReference>
<evidence type="ECO:0000313" key="3">
    <source>
        <dbReference type="EMBL" id="CAF95170.1"/>
    </source>
</evidence>
<feature type="chain" id="PRO_5004244042" evidence="2">
    <location>
        <begin position="20"/>
        <end position="193"/>
    </location>
</feature>